<name>A0A0F4TB14_PSEFL</name>
<keyword evidence="1" id="KW-0472">Membrane</keyword>
<sequence length="210" mass="23554">MNIRKTMIDSAPFAIRLTWVILLCVPASWILMSSAAESGVLSTSGSVAAAAWMQAIGSILAIAGAGFFPYFHEAKKDRNRSDRLRRILLLLAKNQKEQLRLLHSTLFNAVNDFGENSINPYLGNQWQMKWPPHIEALRSILITDLDPGQVYMLTEMKVGADFAWSICLRLNDWNVIGDKEQGDIQQLHHYQVMASIAVELLDQGAREDVS</sequence>
<reference evidence="2 3" key="1">
    <citation type="submission" date="2015-03" db="EMBL/GenBank/DDBJ databases">
        <title>Comparative genomics of Pseudomonas insights into diversity of traits involved in vanlence and defense.</title>
        <authorList>
            <person name="Qin Y."/>
        </authorList>
    </citation>
    <scope>NUCLEOTIDE SEQUENCE [LARGE SCALE GENOMIC DNA]</scope>
    <source>
        <strain evidence="2 3">C3</strain>
    </source>
</reference>
<gene>
    <name evidence="2" type="ORF">VC34_17675</name>
</gene>
<evidence type="ECO:0000313" key="2">
    <source>
        <dbReference type="EMBL" id="KJZ41618.1"/>
    </source>
</evidence>
<organism evidence="2 3">
    <name type="scientific">Pseudomonas fluorescens</name>
    <dbReference type="NCBI Taxonomy" id="294"/>
    <lineage>
        <taxon>Bacteria</taxon>
        <taxon>Pseudomonadati</taxon>
        <taxon>Pseudomonadota</taxon>
        <taxon>Gammaproteobacteria</taxon>
        <taxon>Pseudomonadales</taxon>
        <taxon>Pseudomonadaceae</taxon>
        <taxon>Pseudomonas</taxon>
    </lineage>
</organism>
<evidence type="ECO:0008006" key="4">
    <source>
        <dbReference type="Google" id="ProtNLM"/>
    </source>
</evidence>
<dbReference type="EMBL" id="LACD01000022">
    <property type="protein sequence ID" value="KJZ41618.1"/>
    <property type="molecule type" value="Genomic_DNA"/>
</dbReference>
<protein>
    <recommendedName>
        <fullName evidence="4">DUF4760 domain-containing protein</fullName>
    </recommendedName>
</protein>
<evidence type="ECO:0000256" key="1">
    <source>
        <dbReference type="SAM" id="Phobius"/>
    </source>
</evidence>
<evidence type="ECO:0000313" key="3">
    <source>
        <dbReference type="Proteomes" id="UP000033500"/>
    </source>
</evidence>
<comment type="caution">
    <text evidence="2">The sequence shown here is derived from an EMBL/GenBank/DDBJ whole genome shotgun (WGS) entry which is preliminary data.</text>
</comment>
<dbReference type="RefSeq" id="WP_046047693.1">
    <property type="nucleotide sequence ID" value="NZ_LACD01000022.1"/>
</dbReference>
<dbReference type="Proteomes" id="UP000033500">
    <property type="component" value="Unassembled WGS sequence"/>
</dbReference>
<dbReference type="AlphaFoldDB" id="A0A0F4TB14"/>
<dbReference type="PATRIC" id="fig|294.131.peg.2401"/>
<feature type="transmembrane region" description="Helical" evidence="1">
    <location>
        <begin position="51"/>
        <end position="71"/>
    </location>
</feature>
<keyword evidence="1" id="KW-0812">Transmembrane</keyword>
<keyword evidence="1" id="KW-1133">Transmembrane helix</keyword>
<accession>A0A0F4TB14</accession>
<proteinExistence type="predicted"/>